<dbReference type="AlphaFoldDB" id="A0A1Q6FCL0"/>
<evidence type="ECO:0000313" key="2">
    <source>
        <dbReference type="Proteomes" id="UP000187417"/>
    </source>
</evidence>
<comment type="caution">
    <text evidence="1">The sequence shown here is derived from an EMBL/GenBank/DDBJ whole genome shotgun (WGS) entry which is preliminary data.</text>
</comment>
<evidence type="ECO:0000313" key="1">
    <source>
        <dbReference type="EMBL" id="OKY96594.1"/>
    </source>
</evidence>
<dbReference type="Proteomes" id="UP000187417">
    <property type="component" value="Unassembled WGS sequence"/>
</dbReference>
<accession>A0A1Q6FCL0</accession>
<dbReference type="EMBL" id="MNQH01000001">
    <property type="protein sequence ID" value="OKY96594.1"/>
    <property type="molecule type" value="Genomic_DNA"/>
</dbReference>
<reference evidence="1 2" key="1">
    <citation type="journal article" date="2016" name="Nat. Biotechnol.">
        <title>Measurement of bacterial replication rates in microbial communities.</title>
        <authorList>
            <person name="Brown C.T."/>
            <person name="Olm M.R."/>
            <person name="Thomas B.C."/>
            <person name="Banfield J.F."/>
        </authorList>
    </citation>
    <scope>NUCLEOTIDE SEQUENCE [LARGE SCALE GENOMIC DNA]</scope>
    <source>
        <strain evidence="1">CAG:67_53_122</strain>
    </source>
</reference>
<gene>
    <name evidence="1" type="ORF">BHV66_00540</name>
</gene>
<organism evidence="1 2">
    <name type="scientific">Alistipes putredinis</name>
    <dbReference type="NCBI Taxonomy" id="28117"/>
    <lineage>
        <taxon>Bacteria</taxon>
        <taxon>Pseudomonadati</taxon>
        <taxon>Bacteroidota</taxon>
        <taxon>Bacteroidia</taxon>
        <taxon>Bacteroidales</taxon>
        <taxon>Rikenellaceae</taxon>
        <taxon>Alistipes</taxon>
    </lineage>
</organism>
<sequence length="108" mass="11631">MHRCKPVSENFAVQICSPDAGLAAQSRTYVSAIPVKQAAKPQTIVRTSIRRRNIFIYVSHATEACRAYAPVGDVYGASELFCEADAAVHENGAPKANSGDEGNGRHTR</sequence>
<protein>
    <submittedName>
        <fullName evidence="1">Uncharacterized protein</fullName>
    </submittedName>
</protein>
<proteinExistence type="predicted"/>
<name>A0A1Q6FCL0_9BACT</name>